<protein>
    <recommendedName>
        <fullName evidence="6">Gem-associated protein 2</fullName>
    </recommendedName>
</protein>
<dbReference type="eggNOG" id="ENOG502QPK4">
    <property type="taxonomic scope" value="Eukaryota"/>
</dbReference>
<gene>
    <name evidence="4" type="primary">LOC112295289</name>
    <name evidence="3" type="ORF">PHYPA_022753</name>
</gene>
<dbReference type="GO" id="GO:0000387">
    <property type="term" value="P:spliceosomal snRNP assembly"/>
    <property type="evidence" value="ECO:0000318"/>
    <property type="project" value="GO_Central"/>
</dbReference>
<organism evidence="3">
    <name type="scientific">Physcomitrium patens</name>
    <name type="common">Spreading-leaved earth moss</name>
    <name type="synonym">Physcomitrella patens</name>
    <dbReference type="NCBI Taxonomy" id="3218"/>
    <lineage>
        <taxon>Eukaryota</taxon>
        <taxon>Viridiplantae</taxon>
        <taxon>Streptophyta</taxon>
        <taxon>Embryophyta</taxon>
        <taxon>Bryophyta</taxon>
        <taxon>Bryophytina</taxon>
        <taxon>Bryopsida</taxon>
        <taxon>Funariidae</taxon>
        <taxon>Funariales</taxon>
        <taxon>Funariaceae</taxon>
        <taxon>Physcomitrium</taxon>
    </lineage>
</organism>
<dbReference type="Gene3D" id="1.20.58.1070">
    <property type="match status" value="1"/>
</dbReference>
<dbReference type="EnsemblPlants" id="Pp3c18_5230V3.3">
    <property type="protein sequence ID" value="Pp3c18_5230V3.3"/>
    <property type="gene ID" value="Pp3c18_5230"/>
</dbReference>
<dbReference type="PANTHER" id="PTHR12794:SF0">
    <property type="entry name" value="GEM-ASSOCIATED PROTEIN 2"/>
    <property type="match status" value="1"/>
</dbReference>
<sequence>MSTEEEIGVGDVEIEVHMDPGNAGGVAGYRYNRDEMLAIYWGMGDSYYIGVAEVCAVLEPVSQELYDMDVDHSAQKPRHKTIDRRQRGKKARAPNPESEVHFPDEEIMLELGLDLPNQFLPTFSEPEVDEDSEDEIESFQPLAFAVEGEPDFESGEPQDGWEYLRRVKWEFARCPKVKVATIDPKKFAEQTPYMPSIPSVSACSPHLLPTKEWETEFLADFSNLRMKYAESVVEERKYSGSLPSIHNQVGWETFCFGKSASPVEEATTSVEDNLEASQGAIEEISEDKIKSVDEVLVEGIKIEMNKDADNILLPNLDSETEFPALGINATSSDEELHSSRVPDSNIQKDAIQDSTVIIELIKTGLKDAAKRKSSDLKGPNPPLLSILMRLDEVKRAALLRYHIAWLERVECVTKGRAQWLFALSAVVDKPLDAQTMAAYRALLRRCAALRSSKTSAEDEELHMLNILITIAGRYFGQAEDALS</sequence>
<evidence type="ECO:0000313" key="5">
    <source>
        <dbReference type="Proteomes" id="UP000006727"/>
    </source>
</evidence>
<feature type="compositionally biased region" description="Basic residues" evidence="2">
    <location>
        <begin position="75"/>
        <end position="92"/>
    </location>
</feature>
<dbReference type="EnsemblPlants" id="Pp3c18_5230V3.2">
    <property type="protein sequence ID" value="Pp3c18_5230V3.2"/>
    <property type="gene ID" value="Pp3c18_5230"/>
</dbReference>
<dbReference type="PANTHER" id="PTHR12794">
    <property type="entry name" value="GEMIN2"/>
    <property type="match status" value="1"/>
</dbReference>
<evidence type="ECO:0000313" key="3">
    <source>
        <dbReference type="EMBL" id="PNR34855.1"/>
    </source>
</evidence>
<dbReference type="EnsemblPlants" id="Pp3c18_5230V3.1">
    <property type="protein sequence ID" value="Pp3c18_5230V3.1"/>
    <property type="gene ID" value="Pp3c18_5230"/>
</dbReference>
<evidence type="ECO:0000256" key="2">
    <source>
        <dbReference type="SAM" id="MobiDB-lite"/>
    </source>
</evidence>
<reference evidence="3 5" key="1">
    <citation type="journal article" date="2008" name="Science">
        <title>The Physcomitrella genome reveals evolutionary insights into the conquest of land by plants.</title>
        <authorList>
            <person name="Rensing S."/>
            <person name="Lang D."/>
            <person name="Zimmer A."/>
            <person name="Terry A."/>
            <person name="Salamov A."/>
            <person name="Shapiro H."/>
            <person name="Nishiyama T."/>
            <person name="Perroud P.-F."/>
            <person name="Lindquist E."/>
            <person name="Kamisugi Y."/>
            <person name="Tanahashi T."/>
            <person name="Sakakibara K."/>
            <person name="Fujita T."/>
            <person name="Oishi K."/>
            <person name="Shin-I T."/>
            <person name="Kuroki Y."/>
            <person name="Toyoda A."/>
            <person name="Suzuki Y."/>
            <person name="Hashimoto A."/>
            <person name="Yamaguchi K."/>
            <person name="Sugano A."/>
            <person name="Kohara Y."/>
            <person name="Fujiyama A."/>
            <person name="Anterola A."/>
            <person name="Aoki S."/>
            <person name="Ashton N."/>
            <person name="Barbazuk W.B."/>
            <person name="Barker E."/>
            <person name="Bennetzen J."/>
            <person name="Bezanilla M."/>
            <person name="Blankenship R."/>
            <person name="Cho S.H."/>
            <person name="Dutcher S."/>
            <person name="Estelle M."/>
            <person name="Fawcett J.A."/>
            <person name="Gundlach H."/>
            <person name="Hanada K."/>
            <person name="Heyl A."/>
            <person name="Hicks K.A."/>
            <person name="Hugh J."/>
            <person name="Lohr M."/>
            <person name="Mayer K."/>
            <person name="Melkozernov A."/>
            <person name="Murata T."/>
            <person name="Nelson D."/>
            <person name="Pils B."/>
            <person name="Prigge M."/>
            <person name="Reiss B."/>
            <person name="Renner T."/>
            <person name="Rombauts S."/>
            <person name="Rushton P."/>
            <person name="Sanderfoot A."/>
            <person name="Schween G."/>
            <person name="Shiu S.-H."/>
            <person name="Stueber K."/>
            <person name="Theodoulou F.L."/>
            <person name="Tu H."/>
            <person name="Van de Peer Y."/>
            <person name="Verrier P.J."/>
            <person name="Waters E."/>
            <person name="Wood A."/>
            <person name="Yang L."/>
            <person name="Cove D."/>
            <person name="Cuming A."/>
            <person name="Hasebe M."/>
            <person name="Lucas S."/>
            <person name="Mishler D.B."/>
            <person name="Reski R."/>
            <person name="Grigoriev I."/>
            <person name="Quatrano R.S."/>
            <person name="Boore J.L."/>
        </authorList>
    </citation>
    <scope>NUCLEOTIDE SEQUENCE [LARGE SCALE GENOMIC DNA]</scope>
    <source>
        <strain evidence="4 5">cv. Gransden 2004</strain>
    </source>
</reference>
<dbReference type="KEGG" id="ppp:112295289"/>
<dbReference type="HOGENOM" id="CLU_053222_1_1_1"/>
<dbReference type="Gramene" id="Pp3c18_5230V3.3">
    <property type="protein sequence ID" value="Pp3c18_5230V3.3"/>
    <property type="gene ID" value="Pp3c18_5230"/>
</dbReference>
<evidence type="ECO:0008006" key="6">
    <source>
        <dbReference type="Google" id="ProtNLM"/>
    </source>
</evidence>
<dbReference type="Gramene" id="Pp3c18_5230V3.2">
    <property type="protein sequence ID" value="Pp3c18_5230V3.2"/>
    <property type="gene ID" value="Pp3c18_5230"/>
</dbReference>
<evidence type="ECO:0000256" key="1">
    <source>
        <dbReference type="ARBA" id="ARBA00025758"/>
    </source>
</evidence>
<name>A9RMB0_PHYPA</name>
<reference evidence="3 5" key="2">
    <citation type="journal article" date="2018" name="Plant J.">
        <title>The Physcomitrella patens chromosome-scale assembly reveals moss genome structure and evolution.</title>
        <authorList>
            <person name="Lang D."/>
            <person name="Ullrich K.K."/>
            <person name="Murat F."/>
            <person name="Fuchs J."/>
            <person name="Jenkins J."/>
            <person name="Haas F.B."/>
            <person name="Piednoel M."/>
            <person name="Gundlach H."/>
            <person name="Van Bel M."/>
            <person name="Meyberg R."/>
            <person name="Vives C."/>
            <person name="Morata J."/>
            <person name="Symeonidi A."/>
            <person name="Hiss M."/>
            <person name="Muchero W."/>
            <person name="Kamisugi Y."/>
            <person name="Saleh O."/>
            <person name="Blanc G."/>
            <person name="Decker E.L."/>
            <person name="van Gessel N."/>
            <person name="Grimwood J."/>
            <person name="Hayes R.D."/>
            <person name="Graham S.W."/>
            <person name="Gunter L.E."/>
            <person name="McDaniel S.F."/>
            <person name="Hoernstein S.N.W."/>
            <person name="Larsson A."/>
            <person name="Li F.W."/>
            <person name="Perroud P.F."/>
            <person name="Phillips J."/>
            <person name="Ranjan P."/>
            <person name="Rokshar D.S."/>
            <person name="Rothfels C.J."/>
            <person name="Schneider L."/>
            <person name="Shu S."/>
            <person name="Stevenson D.W."/>
            <person name="Thummler F."/>
            <person name="Tillich M."/>
            <person name="Villarreal Aguilar J.C."/>
            <person name="Widiez T."/>
            <person name="Wong G.K."/>
            <person name="Wymore A."/>
            <person name="Zhang Y."/>
            <person name="Zimmer A.D."/>
            <person name="Quatrano R.S."/>
            <person name="Mayer K.F.X."/>
            <person name="Goodstein D."/>
            <person name="Casacuberta J.M."/>
            <person name="Vandepoele K."/>
            <person name="Reski R."/>
            <person name="Cuming A.C."/>
            <person name="Tuskan G.A."/>
            <person name="Maumus F."/>
            <person name="Salse J."/>
            <person name="Schmutz J."/>
            <person name="Rensing S.A."/>
        </authorList>
    </citation>
    <scope>NUCLEOTIDE SEQUENCE [LARGE SCALE GENOMIC DNA]</scope>
    <source>
        <strain evidence="4 5">cv. Gransden 2004</strain>
    </source>
</reference>
<dbReference type="GeneID" id="112295289"/>
<feature type="region of interest" description="Disordered" evidence="2">
    <location>
        <begin position="71"/>
        <end position="98"/>
    </location>
</feature>
<dbReference type="GO" id="GO:0032797">
    <property type="term" value="C:SMN complex"/>
    <property type="evidence" value="ECO:0000318"/>
    <property type="project" value="GO_Central"/>
</dbReference>
<evidence type="ECO:0000313" key="4">
    <source>
        <dbReference type="EnsemblPlants" id="Pp3c18_5230V3.1"/>
    </source>
</evidence>
<dbReference type="PaxDb" id="3218-PP1S17_12V6.1"/>
<dbReference type="InterPro" id="IPR035426">
    <property type="entry name" value="Gemin2/Brr1"/>
</dbReference>
<dbReference type="STRING" id="3218.A9RMB0"/>
<proteinExistence type="inferred from homology"/>
<dbReference type="Proteomes" id="UP000006727">
    <property type="component" value="Chromosome 18"/>
</dbReference>
<dbReference type="OrthoDB" id="428895at2759"/>
<dbReference type="RefSeq" id="XP_024402410.1">
    <property type="nucleotide sequence ID" value="XM_024546642.2"/>
</dbReference>
<reference evidence="4" key="3">
    <citation type="submission" date="2020-12" db="UniProtKB">
        <authorList>
            <consortium name="EnsemblPlants"/>
        </authorList>
    </citation>
    <scope>IDENTIFICATION</scope>
</reference>
<dbReference type="GO" id="GO:0005634">
    <property type="term" value="C:nucleus"/>
    <property type="evidence" value="ECO:0000318"/>
    <property type="project" value="GO_Central"/>
</dbReference>
<dbReference type="Pfam" id="PF04938">
    <property type="entry name" value="SIP1"/>
    <property type="match status" value="1"/>
</dbReference>
<comment type="similarity">
    <text evidence="1">Belongs to the gemin-2 family.</text>
</comment>
<dbReference type="AlphaFoldDB" id="A9RMB0"/>
<dbReference type="EMBL" id="ABEU02000018">
    <property type="protein sequence ID" value="PNR34855.1"/>
    <property type="molecule type" value="Genomic_DNA"/>
</dbReference>
<accession>A9RMB0</accession>
<dbReference type="Gramene" id="Pp3c18_5230V3.1">
    <property type="protein sequence ID" value="Pp3c18_5230V3.1"/>
    <property type="gene ID" value="Pp3c18_5230"/>
</dbReference>
<keyword evidence="5" id="KW-1185">Reference proteome</keyword>